<organism evidence="1 2">
    <name type="scientific">Sneathiella sedimenti</name>
    <dbReference type="NCBI Taxonomy" id="2816034"/>
    <lineage>
        <taxon>Bacteria</taxon>
        <taxon>Pseudomonadati</taxon>
        <taxon>Pseudomonadota</taxon>
        <taxon>Alphaproteobacteria</taxon>
        <taxon>Sneathiellales</taxon>
        <taxon>Sneathiellaceae</taxon>
        <taxon>Sneathiella</taxon>
    </lineage>
</organism>
<protein>
    <submittedName>
        <fullName evidence="1">DUF2849 domain-containing protein</fullName>
    </submittedName>
</protein>
<sequence>MALQVYTASLLKEGLVAYLALDNGRPSWTTDIHLATVSNDDALETLKTAAEQSEQDNIVVAPYAIDVFQTENGIVAATKREQIRAAGPTIALPQDNIRESREAA</sequence>
<dbReference type="RefSeq" id="WP_207040723.1">
    <property type="nucleotide sequence ID" value="NZ_JAFLNC010000001.1"/>
</dbReference>
<gene>
    <name evidence="1" type="ORF">J0X12_00155</name>
</gene>
<accession>A0ABS3F0Y4</accession>
<reference evidence="1 2" key="1">
    <citation type="submission" date="2021-03" db="EMBL/GenBank/DDBJ databases">
        <title>Sneathiella sp. CAU 1612 isolated from Kang Won-do.</title>
        <authorList>
            <person name="Kim W."/>
        </authorList>
    </citation>
    <scope>NUCLEOTIDE SEQUENCE [LARGE SCALE GENOMIC DNA]</scope>
    <source>
        <strain evidence="1 2">CAU 1612</strain>
    </source>
</reference>
<evidence type="ECO:0000313" key="1">
    <source>
        <dbReference type="EMBL" id="MBO0332003.1"/>
    </source>
</evidence>
<dbReference type="Proteomes" id="UP000664761">
    <property type="component" value="Unassembled WGS sequence"/>
</dbReference>
<keyword evidence="2" id="KW-1185">Reference proteome</keyword>
<name>A0ABS3F0Y4_9PROT</name>
<comment type="caution">
    <text evidence="1">The sequence shown here is derived from an EMBL/GenBank/DDBJ whole genome shotgun (WGS) entry which is preliminary data.</text>
</comment>
<dbReference type="InterPro" id="IPR021270">
    <property type="entry name" value="DUF2849"/>
</dbReference>
<proteinExistence type="predicted"/>
<dbReference type="Pfam" id="PF11011">
    <property type="entry name" value="DUF2849"/>
    <property type="match status" value="1"/>
</dbReference>
<dbReference type="EMBL" id="JAFLNC010000001">
    <property type="protein sequence ID" value="MBO0332003.1"/>
    <property type="molecule type" value="Genomic_DNA"/>
</dbReference>
<evidence type="ECO:0000313" key="2">
    <source>
        <dbReference type="Proteomes" id="UP000664761"/>
    </source>
</evidence>